<protein>
    <submittedName>
        <fullName evidence="1">Uncharacterized protein</fullName>
    </submittedName>
</protein>
<dbReference type="Proteomes" id="UP000800036">
    <property type="component" value="Unassembled WGS sequence"/>
</dbReference>
<reference evidence="1" key="1">
    <citation type="journal article" date="2020" name="Stud. Mycol.">
        <title>101 Dothideomycetes genomes: a test case for predicting lifestyles and emergence of pathogens.</title>
        <authorList>
            <person name="Haridas S."/>
            <person name="Albert R."/>
            <person name="Binder M."/>
            <person name="Bloem J."/>
            <person name="Labutti K."/>
            <person name="Salamov A."/>
            <person name="Andreopoulos B."/>
            <person name="Baker S."/>
            <person name="Barry K."/>
            <person name="Bills G."/>
            <person name="Bluhm B."/>
            <person name="Cannon C."/>
            <person name="Castanera R."/>
            <person name="Culley D."/>
            <person name="Daum C."/>
            <person name="Ezra D."/>
            <person name="Gonzalez J."/>
            <person name="Henrissat B."/>
            <person name="Kuo A."/>
            <person name="Liang C."/>
            <person name="Lipzen A."/>
            <person name="Lutzoni F."/>
            <person name="Magnuson J."/>
            <person name="Mondo S."/>
            <person name="Nolan M."/>
            <person name="Ohm R."/>
            <person name="Pangilinan J."/>
            <person name="Park H.-J."/>
            <person name="Ramirez L."/>
            <person name="Alfaro M."/>
            <person name="Sun H."/>
            <person name="Tritt A."/>
            <person name="Yoshinaga Y."/>
            <person name="Zwiers L.-H."/>
            <person name="Turgeon B."/>
            <person name="Goodwin S."/>
            <person name="Spatafora J."/>
            <person name="Crous P."/>
            <person name="Grigoriev I."/>
        </authorList>
    </citation>
    <scope>NUCLEOTIDE SEQUENCE</scope>
    <source>
        <strain evidence="1">CBS 107.79</strain>
    </source>
</reference>
<sequence>MASNSNAANAPSTSTGSSTAKVLAKPQISFGSNPVNSAIRFMLPDMHERLCPAFVHEPPFGAYDEVVTVNVGSGDNVKDFICHKLFYNFFYTGKHYASMTKPETMTIALLSRPQKRPIELYLGQEPQDPASTYWKDSIPLTFKVFIDLYIFADYRMAPQLQDVALTLTMFKIRMSCKIPVTLLAHAAANTAENDQLIQCIAHLMASFVDPAVVMKYHAEIPSVVHAAMNRANDTVLTLFPVTRAVGGDTVKGRAELYFTFCLRHRHVGLCNAVHDRKVFERLVRQRGVKGCMEKYEKRG</sequence>
<dbReference type="OrthoDB" id="3800455at2759"/>
<evidence type="ECO:0000313" key="1">
    <source>
        <dbReference type="EMBL" id="KAF1966607.1"/>
    </source>
</evidence>
<gene>
    <name evidence="1" type="ORF">BU23DRAFT_603387</name>
</gene>
<dbReference type="AlphaFoldDB" id="A0A6A5UZX3"/>
<dbReference type="EMBL" id="ML976743">
    <property type="protein sequence ID" value="KAF1966607.1"/>
    <property type="molecule type" value="Genomic_DNA"/>
</dbReference>
<accession>A0A6A5UZX3</accession>
<keyword evidence="2" id="KW-1185">Reference proteome</keyword>
<proteinExistence type="predicted"/>
<name>A0A6A5UZX3_9PLEO</name>
<evidence type="ECO:0000313" key="2">
    <source>
        <dbReference type="Proteomes" id="UP000800036"/>
    </source>
</evidence>
<organism evidence="1 2">
    <name type="scientific">Bimuria novae-zelandiae CBS 107.79</name>
    <dbReference type="NCBI Taxonomy" id="1447943"/>
    <lineage>
        <taxon>Eukaryota</taxon>
        <taxon>Fungi</taxon>
        <taxon>Dikarya</taxon>
        <taxon>Ascomycota</taxon>
        <taxon>Pezizomycotina</taxon>
        <taxon>Dothideomycetes</taxon>
        <taxon>Pleosporomycetidae</taxon>
        <taxon>Pleosporales</taxon>
        <taxon>Massarineae</taxon>
        <taxon>Didymosphaeriaceae</taxon>
        <taxon>Bimuria</taxon>
    </lineage>
</organism>